<dbReference type="SMART" id="SM00850">
    <property type="entry name" value="LytTR"/>
    <property type="match status" value="1"/>
</dbReference>
<protein>
    <submittedName>
        <fullName evidence="2">LytR family transcriptional regulator</fullName>
    </submittedName>
</protein>
<dbReference type="GO" id="GO:0000156">
    <property type="term" value="F:phosphorelay response regulator activity"/>
    <property type="evidence" value="ECO:0007669"/>
    <property type="project" value="InterPro"/>
</dbReference>
<organism evidence="2 3">
    <name type="scientific">Faecalibacterium gallinarum</name>
    <dbReference type="NCBI Taxonomy" id="2903556"/>
    <lineage>
        <taxon>Bacteria</taxon>
        <taxon>Bacillati</taxon>
        <taxon>Bacillota</taxon>
        <taxon>Clostridia</taxon>
        <taxon>Eubacteriales</taxon>
        <taxon>Oscillospiraceae</taxon>
        <taxon>Faecalibacterium</taxon>
    </lineage>
</organism>
<dbReference type="Gene3D" id="2.40.50.1020">
    <property type="entry name" value="LytTr DNA-binding domain"/>
    <property type="match status" value="1"/>
</dbReference>
<dbReference type="AlphaFoldDB" id="A0AA37J0I0"/>
<dbReference type="EMBL" id="BQKV01000098">
    <property type="protein sequence ID" value="GJN65528.1"/>
    <property type="molecule type" value="Genomic_DNA"/>
</dbReference>
<reference evidence="2" key="1">
    <citation type="journal article" date="2022" name="Int. J. Syst. Evol. Microbiol.">
        <title>Genome-based, phenotypic and chemotaxonomic classification of Faecalibacterium strains: proposal of three novel species Faecalibacterium duncaniae sp. nov., Faecalibacterium hattorii sp. nov. and Faecalibacterium gallinarum sp. nov. .</title>
        <authorList>
            <person name="Sakamoto M."/>
            <person name="Sakurai N."/>
            <person name="Tanno H."/>
            <person name="Iino T."/>
            <person name="Ohkuma M."/>
            <person name="Endo A."/>
        </authorList>
    </citation>
    <scope>NUCLEOTIDE SEQUENCE</scope>
    <source>
        <strain evidence="2">JCM 17207</strain>
    </source>
</reference>
<gene>
    <name evidence="2" type="ORF">JCM17207_21530</name>
</gene>
<dbReference type="InterPro" id="IPR046947">
    <property type="entry name" value="LytR-like"/>
</dbReference>
<sequence>MDLVIEHRPGDVRVILQGPADSAELQRILSLLQNHSDKLWCLDEERNTVALSAGQVLWAETVDDKLFVYTEHSLYQAPGSLAALELRWERFGFFRCGKSTAINLNAVQSLRSRPGGRIEALLKTGEKIIISRRYSPALREKLQGG</sequence>
<keyword evidence="3" id="KW-1185">Reference proteome</keyword>
<evidence type="ECO:0000259" key="1">
    <source>
        <dbReference type="PROSITE" id="PS50930"/>
    </source>
</evidence>
<feature type="domain" description="HTH LytTR-type" evidence="1">
    <location>
        <begin position="45"/>
        <end position="144"/>
    </location>
</feature>
<dbReference type="PANTHER" id="PTHR37299">
    <property type="entry name" value="TRANSCRIPTIONAL REGULATOR-RELATED"/>
    <property type="match status" value="1"/>
</dbReference>
<dbReference type="PANTHER" id="PTHR37299:SF1">
    <property type="entry name" value="STAGE 0 SPORULATION PROTEIN A HOMOLOG"/>
    <property type="match status" value="1"/>
</dbReference>
<evidence type="ECO:0000313" key="2">
    <source>
        <dbReference type="EMBL" id="GJN65528.1"/>
    </source>
</evidence>
<proteinExistence type="predicted"/>
<name>A0AA37J0I0_9FIRM</name>
<dbReference type="InterPro" id="IPR007492">
    <property type="entry name" value="LytTR_DNA-bd_dom"/>
</dbReference>
<accession>A0AA37J0I0</accession>
<dbReference type="Pfam" id="PF04397">
    <property type="entry name" value="LytTR"/>
    <property type="match status" value="1"/>
</dbReference>
<dbReference type="RefSeq" id="WP_238317743.1">
    <property type="nucleotide sequence ID" value="NZ_BQKV01000098.1"/>
</dbReference>
<dbReference type="Proteomes" id="UP001055185">
    <property type="component" value="Unassembled WGS sequence"/>
</dbReference>
<dbReference type="GO" id="GO:0003677">
    <property type="term" value="F:DNA binding"/>
    <property type="evidence" value="ECO:0007669"/>
    <property type="project" value="InterPro"/>
</dbReference>
<evidence type="ECO:0000313" key="3">
    <source>
        <dbReference type="Proteomes" id="UP001055185"/>
    </source>
</evidence>
<comment type="caution">
    <text evidence="2">The sequence shown here is derived from an EMBL/GenBank/DDBJ whole genome shotgun (WGS) entry which is preliminary data.</text>
</comment>
<dbReference type="PROSITE" id="PS50930">
    <property type="entry name" value="HTH_LYTTR"/>
    <property type="match status" value="1"/>
</dbReference>